<dbReference type="InterPro" id="IPR016193">
    <property type="entry name" value="Cytidine_deaminase-like"/>
</dbReference>
<evidence type="ECO:0000256" key="1">
    <source>
        <dbReference type="ARBA" id="ARBA00022490"/>
    </source>
</evidence>
<dbReference type="HOGENOM" id="CLU_056887_2_0_4"/>
<dbReference type="EMBL" id="CP003555">
    <property type="protein sequence ID" value="AFK61800.1"/>
    <property type="molecule type" value="Genomic_DNA"/>
</dbReference>
<dbReference type="Proteomes" id="UP000005267">
    <property type="component" value="Chromosome"/>
</dbReference>
<dbReference type="PIRSF" id="PIRSF015626">
    <property type="entry name" value="FdhD"/>
    <property type="match status" value="1"/>
</dbReference>
<dbReference type="PANTHER" id="PTHR30592">
    <property type="entry name" value="FORMATE DEHYDROGENASE"/>
    <property type="match status" value="1"/>
</dbReference>
<accession>I3U9W2</accession>
<keyword evidence="2 3" id="KW-0501">Molybdenum cofactor biosynthesis</keyword>
<sequence>MDKVVTPASTATIKGSDMTDTVTLPAALARSVRLQVNRVRDGVMHAQAESDAIAVETPIAVQFNGISHAVMLATPDDLEDFAWGFCLTEGIVRSPDDIRDIEQERTDLGIVLQVQISPACMQFLKERRRQMAGRTACGLCGVETLEAVRRLPPVAPPSRADSPSWPTPARSWTQPHDLHVMPAGLTLTQLLQAMNALREQQSLHQDTGATHAAAWVAPNGHAPTFIREDVGRHNALDKTIGALLRNNQPIGQGALLVSSRASFEMVQKAAMAGCPVLAAVSAPTSAAITLAEETGITLLGFTRARQATIYAHSQRFQLSDKGKAS</sequence>
<evidence type="ECO:0000313" key="5">
    <source>
        <dbReference type="EMBL" id="AFK61800.1"/>
    </source>
</evidence>
<dbReference type="PANTHER" id="PTHR30592:SF1">
    <property type="entry name" value="SULFUR CARRIER PROTEIN FDHD"/>
    <property type="match status" value="1"/>
</dbReference>
<comment type="subcellular location">
    <subcellularLocation>
        <location evidence="3">Cytoplasm</location>
    </subcellularLocation>
</comment>
<comment type="similarity">
    <text evidence="3">Belongs to the FdhD family.</text>
</comment>
<dbReference type="HAMAP" id="MF_00187">
    <property type="entry name" value="FdhD"/>
    <property type="match status" value="1"/>
</dbReference>
<dbReference type="STRING" id="1036672.TKWG_06815"/>
<feature type="region of interest" description="Disordered" evidence="4">
    <location>
        <begin position="153"/>
        <end position="174"/>
    </location>
</feature>
<dbReference type="InterPro" id="IPR003786">
    <property type="entry name" value="FdhD"/>
</dbReference>
<gene>
    <name evidence="3" type="primary">fdhD</name>
    <name evidence="5" type="ordered locus">TKWG_06815</name>
</gene>
<dbReference type="GO" id="GO:0005737">
    <property type="term" value="C:cytoplasm"/>
    <property type="evidence" value="ECO:0007669"/>
    <property type="project" value="UniProtKB-SubCell"/>
</dbReference>
<dbReference type="Gene3D" id="3.10.20.10">
    <property type="match status" value="1"/>
</dbReference>
<evidence type="ECO:0000256" key="2">
    <source>
        <dbReference type="ARBA" id="ARBA00023150"/>
    </source>
</evidence>
<evidence type="ECO:0000256" key="4">
    <source>
        <dbReference type="SAM" id="MobiDB-lite"/>
    </source>
</evidence>
<comment type="function">
    <text evidence="3">Required for formate dehydrogenase (FDH) activity. Acts as a sulfur carrier protein that transfers sulfur from IscS to the molybdenum cofactor prior to its insertion into FDH.</text>
</comment>
<comment type="caution">
    <text evidence="3">Lacks conserved residue(s) required for the propagation of feature annotation.</text>
</comment>
<dbReference type="Gene3D" id="3.40.140.10">
    <property type="entry name" value="Cytidine Deaminase, domain 2"/>
    <property type="match status" value="1"/>
</dbReference>
<proteinExistence type="inferred from homology"/>
<reference evidence="5 6" key="1">
    <citation type="journal article" date="2011" name="J. Bacteriol.">
        <title>Whole-genome shotgun sequencing of the sulfur-oxidizing chemoautotroph Tetrathiobacter kashmirensis.</title>
        <authorList>
            <person name="Ghosh W."/>
            <person name="George A."/>
            <person name="Agarwal A."/>
            <person name="Raj P."/>
            <person name="Alam M."/>
            <person name="Pyne P."/>
            <person name="Das Gupta S.K."/>
        </authorList>
    </citation>
    <scope>NUCLEOTIDE SEQUENCE [LARGE SCALE GENOMIC DNA]</scope>
    <source>
        <strain evidence="5 6">WT001</strain>
    </source>
</reference>
<dbReference type="KEGG" id="aka:TKWG_06815"/>
<keyword evidence="6" id="KW-1185">Reference proteome</keyword>
<evidence type="ECO:0000313" key="6">
    <source>
        <dbReference type="Proteomes" id="UP000005267"/>
    </source>
</evidence>
<dbReference type="SUPFAM" id="SSF53927">
    <property type="entry name" value="Cytidine deaminase-like"/>
    <property type="match status" value="1"/>
</dbReference>
<dbReference type="GO" id="GO:0006777">
    <property type="term" value="P:Mo-molybdopterin cofactor biosynthetic process"/>
    <property type="evidence" value="ECO:0007669"/>
    <property type="project" value="UniProtKB-UniRule"/>
</dbReference>
<organism evidence="5 6">
    <name type="scientific">Advenella kashmirensis (strain DSM 17095 / LMG 22695 / WT001)</name>
    <name type="common">Tetrathiobacter kashmirensis</name>
    <dbReference type="NCBI Taxonomy" id="1036672"/>
    <lineage>
        <taxon>Bacteria</taxon>
        <taxon>Pseudomonadati</taxon>
        <taxon>Pseudomonadota</taxon>
        <taxon>Betaproteobacteria</taxon>
        <taxon>Burkholderiales</taxon>
        <taxon>Alcaligenaceae</taxon>
    </lineage>
</organism>
<evidence type="ECO:0000256" key="3">
    <source>
        <dbReference type="HAMAP-Rule" id="MF_00187"/>
    </source>
</evidence>
<dbReference type="GO" id="GO:0097163">
    <property type="term" value="F:sulfur carrier activity"/>
    <property type="evidence" value="ECO:0007669"/>
    <property type="project" value="UniProtKB-UniRule"/>
</dbReference>
<dbReference type="Pfam" id="PF02634">
    <property type="entry name" value="FdhD-NarQ"/>
    <property type="match status" value="1"/>
</dbReference>
<feature type="active site" description="Cysteine persulfide intermediate" evidence="3">
    <location>
        <position position="137"/>
    </location>
</feature>
<keyword evidence="1 3" id="KW-0963">Cytoplasm</keyword>
<protein>
    <recommendedName>
        <fullName evidence="3">Sulfur carrier protein FdhD</fullName>
    </recommendedName>
</protein>
<dbReference type="GO" id="GO:0016783">
    <property type="term" value="F:sulfurtransferase activity"/>
    <property type="evidence" value="ECO:0007669"/>
    <property type="project" value="InterPro"/>
</dbReference>
<name>I3U9W2_ADVKW</name>
<dbReference type="AlphaFoldDB" id="I3U9W2"/>
<reference evidence="6" key="2">
    <citation type="journal article" date="2013" name="PLoS ONE">
        <title>Genome implosion elicits host-confinement in Alcaligenaceae: evidence from the comparative genomics of Tetrathiobacter kashmirensis, a pathogen in the making.</title>
        <authorList>
            <person name="Ghosh W."/>
            <person name="Alam M."/>
            <person name="Roy C."/>
            <person name="Pyne P."/>
            <person name="George A."/>
            <person name="Chakraborty R."/>
            <person name="Majumder S."/>
            <person name="Agarwal A."/>
            <person name="Chakraborty S."/>
            <person name="Majumdar S."/>
            <person name="Gupta S.K."/>
        </authorList>
    </citation>
    <scope>NUCLEOTIDE SEQUENCE [LARGE SCALE GENOMIC DNA]</scope>
    <source>
        <strain evidence="6">WT001</strain>
    </source>
</reference>